<organism evidence="5 6">
    <name type="scientific">Leptidea sinapis</name>
    <dbReference type="NCBI Taxonomy" id="189913"/>
    <lineage>
        <taxon>Eukaryota</taxon>
        <taxon>Metazoa</taxon>
        <taxon>Ecdysozoa</taxon>
        <taxon>Arthropoda</taxon>
        <taxon>Hexapoda</taxon>
        <taxon>Insecta</taxon>
        <taxon>Pterygota</taxon>
        <taxon>Neoptera</taxon>
        <taxon>Endopterygota</taxon>
        <taxon>Lepidoptera</taxon>
        <taxon>Glossata</taxon>
        <taxon>Ditrysia</taxon>
        <taxon>Papilionoidea</taxon>
        <taxon>Pieridae</taxon>
        <taxon>Dismorphiinae</taxon>
        <taxon>Leptidea</taxon>
    </lineage>
</organism>
<feature type="domain" description="N-acetyltransferase" evidence="4">
    <location>
        <begin position="10"/>
        <end position="164"/>
    </location>
</feature>
<evidence type="ECO:0000256" key="1">
    <source>
        <dbReference type="ARBA" id="ARBA00008694"/>
    </source>
</evidence>
<dbReference type="FunFam" id="3.40.630.30:FF:000064">
    <property type="entry name" value="GNAT family acetyltransferase"/>
    <property type="match status" value="1"/>
</dbReference>
<dbReference type="PANTHER" id="PTHR10545">
    <property type="entry name" value="DIAMINE N-ACETYLTRANSFERASE"/>
    <property type="match status" value="1"/>
</dbReference>
<dbReference type="Proteomes" id="UP000324832">
    <property type="component" value="Unassembled WGS sequence"/>
</dbReference>
<name>A0A5E4R5G5_9NEOP</name>
<reference evidence="5 6" key="1">
    <citation type="submission" date="2017-07" db="EMBL/GenBank/DDBJ databases">
        <authorList>
            <person name="Talla V."/>
            <person name="Backstrom N."/>
        </authorList>
    </citation>
    <scope>NUCLEOTIDE SEQUENCE [LARGE SCALE GENOMIC DNA]</scope>
</reference>
<proteinExistence type="inferred from homology"/>
<dbReference type="PANTHER" id="PTHR10545:SF29">
    <property type="entry name" value="GH14572P-RELATED"/>
    <property type="match status" value="1"/>
</dbReference>
<evidence type="ECO:0000313" key="5">
    <source>
        <dbReference type="EMBL" id="VVD05499.1"/>
    </source>
</evidence>
<dbReference type="AlphaFoldDB" id="A0A5E4R5G5"/>
<dbReference type="InterPro" id="IPR016181">
    <property type="entry name" value="Acyl_CoA_acyltransferase"/>
</dbReference>
<dbReference type="GO" id="GO:0008080">
    <property type="term" value="F:N-acetyltransferase activity"/>
    <property type="evidence" value="ECO:0007669"/>
    <property type="project" value="UniProtKB-ARBA"/>
</dbReference>
<evidence type="ECO:0000313" key="6">
    <source>
        <dbReference type="Proteomes" id="UP000324832"/>
    </source>
</evidence>
<accession>A0A5E4R5G5</accession>
<dbReference type="CDD" id="cd04301">
    <property type="entry name" value="NAT_SF"/>
    <property type="match status" value="1"/>
</dbReference>
<comment type="similarity">
    <text evidence="1">Belongs to the acetyltransferase family.</text>
</comment>
<dbReference type="InterPro" id="IPR000182">
    <property type="entry name" value="GNAT_dom"/>
</dbReference>
<evidence type="ECO:0000256" key="3">
    <source>
        <dbReference type="ARBA" id="ARBA00023315"/>
    </source>
</evidence>
<evidence type="ECO:0000259" key="4">
    <source>
        <dbReference type="PROSITE" id="PS51186"/>
    </source>
</evidence>
<dbReference type="Gene3D" id="3.40.630.30">
    <property type="match status" value="1"/>
</dbReference>
<keyword evidence="3" id="KW-0012">Acyltransferase</keyword>
<keyword evidence="2" id="KW-0808">Transferase</keyword>
<dbReference type="EMBL" id="FZQP02006980">
    <property type="protein sequence ID" value="VVD05499.1"/>
    <property type="molecule type" value="Genomic_DNA"/>
</dbReference>
<dbReference type="SUPFAM" id="SSF55729">
    <property type="entry name" value="Acyl-CoA N-acyltransferases (Nat)"/>
    <property type="match status" value="1"/>
</dbReference>
<evidence type="ECO:0000256" key="2">
    <source>
        <dbReference type="ARBA" id="ARBA00022679"/>
    </source>
</evidence>
<sequence length="177" mass="20257">MSEKYNDCDVVIRPAKQEDMPAVADMIQELADFEKLPDGPKLSVKDLVRDGFGCDPPAFRCIVAELKNKENKPVVGYALYFPTYSTWQGKSMMMEDLYVRSSERKHGIGGKLFQAVAKEAFSSGCSRLEFHVLEWNDARCFYERRGALNLTHSEQWCYYRLTGEALEKAAQDYNTNE</sequence>
<dbReference type="Pfam" id="PF00583">
    <property type="entry name" value="Acetyltransf_1"/>
    <property type="match status" value="1"/>
</dbReference>
<dbReference type="InterPro" id="IPR051016">
    <property type="entry name" value="Diverse_Substrate_AcTransf"/>
</dbReference>
<protein>
    <recommendedName>
        <fullName evidence="4">N-acetyltransferase domain-containing protein</fullName>
    </recommendedName>
</protein>
<keyword evidence="6" id="KW-1185">Reference proteome</keyword>
<gene>
    <name evidence="5" type="ORF">LSINAPIS_LOCUS15023</name>
</gene>
<dbReference type="PROSITE" id="PS51186">
    <property type="entry name" value="GNAT"/>
    <property type="match status" value="1"/>
</dbReference>